<dbReference type="EC" id="4.3.2.9" evidence="1"/>
<sequence>MNPAELAIEEGRSRCHQEAREAAQGRARAQAQARTECQFRRMCNGLLSLPSIAPRRQSTAQTYTTSSNSNPPSSPAIPPISPQRLAQASIGSHDDTNTSTTPTTVLYLAYGSNLSAETFLGTRGIKPLSQTNVRAPLFTLTFDLAGIPYQEPSFANIAPLEIPKPKKPLPLPPKLPPGIPGDPTNPPPANSLSLSPWTKMFYKDGSDGGAAAATATPKNPTWTKGLYGVVYEVTREDYATIIRTEGGGSAYRDVLTPCVPLPPDFRIPEKPSPVPELPRPFLAHTLYAPRIPGDDGGDDDNNYYNDEDEDGDDDNCISRLRRRLAKLALPVRRPDPSYAQPSTRYLQLIRDGAAEHGLPGDYRRYLEEAVRPYKRTTWRQEVGRVLFLALWAPVLMVVLGMSWSIGKSEDEGEGEGQDRIGGGGKNPGWLSVLMSVVMNLMWMSYDTVFHPVFGDGERTEENDGDDGASWHDRGRFGRRHAMRSDEGSTLLGTWKEQHI</sequence>
<keyword evidence="7" id="KW-1185">Reference proteome</keyword>
<dbReference type="PANTHER" id="PTHR12935:SF0">
    <property type="entry name" value="GAMMA-GLUTAMYLCYCLOTRANSFERASE"/>
    <property type="match status" value="1"/>
</dbReference>
<evidence type="ECO:0000313" key="6">
    <source>
        <dbReference type="EMBL" id="KAK7752547.1"/>
    </source>
</evidence>
<organism evidence="6 7">
    <name type="scientific">Diatrype stigma</name>
    <dbReference type="NCBI Taxonomy" id="117547"/>
    <lineage>
        <taxon>Eukaryota</taxon>
        <taxon>Fungi</taxon>
        <taxon>Dikarya</taxon>
        <taxon>Ascomycota</taxon>
        <taxon>Pezizomycotina</taxon>
        <taxon>Sordariomycetes</taxon>
        <taxon>Xylariomycetidae</taxon>
        <taxon>Xylariales</taxon>
        <taxon>Diatrypaceae</taxon>
        <taxon>Diatrype</taxon>
    </lineage>
</organism>
<feature type="binding site" evidence="4">
    <location>
        <begin position="107"/>
        <end position="112"/>
    </location>
    <ligand>
        <name>substrate</name>
    </ligand>
</feature>
<gene>
    <name evidence="6" type="ORF">SLS62_005515</name>
</gene>
<dbReference type="InterPro" id="IPR017939">
    <property type="entry name" value="G-Glutamylcylcotransferase"/>
</dbReference>
<evidence type="ECO:0000256" key="4">
    <source>
        <dbReference type="PIRSR" id="PIRSR617939-2"/>
    </source>
</evidence>
<feature type="binding site" evidence="4">
    <location>
        <position position="345"/>
    </location>
    <ligand>
        <name>substrate</name>
    </ligand>
</feature>
<feature type="compositionally biased region" description="Polar residues" evidence="5">
    <location>
        <begin position="56"/>
        <end position="65"/>
    </location>
</feature>
<feature type="region of interest" description="Disordered" evidence="5">
    <location>
        <begin position="54"/>
        <end position="99"/>
    </location>
</feature>
<reference evidence="6 7" key="1">
    <citation type="submission" date="2024-02" db="EMBL/GenBank/DDBJ databases">
        <title>De novo assembly and annotation of 12 fungi associated with fruit tree decline syndrome in Ontario, Canada.</title>
        <authorList>
            <person name="Sulman M."/>
            <person name="Ellouze W."/>
            <person name="Ilyukhin E."/>
        </authorList>
    </citation>
    <scope>NUCLEOTIDE SEQUENCE [LARGE SCALE GENOMIC DNA]</scope>
    <source>
        <strain evidence="6 7">M11/M66-122</strain>
    </source>
</reference>
<evidence type="ECO:0000256" key="3">
    <source>
        <dbReference type="PIRSR" id="PIRSR617939-1"/>
    </source>
</evidence>
<feature type="region of interest" description="Disordered" evidence="5">
    <location>
        <begin position="288"/>
        <end position="315"/>
    </location>
</feature>
<evidence type="ECO:0000256" key="1">
    <source>
        <dbReference type="ARBA" id="ARBA00012346"/>
    </source>
</evidence>
<proteinExistence type="predicted"/>
<dbReference type="Proteomes" id="UP001320420">
    <property type="component" value="Unassembled WGS sequence"/>
</dbReference>
<dbReference type="Gene3D" id="3.10.490.10">
    <property type="entry name" value="Gamma-glutamyl cyclotransferase-like"/>
    <property type="match status" value="2"/>
</dbReference>
<dbReference type="GO" id="GO:0003839">
    <property type="term" value="F:gamma-glutamylcyclotransferase activity"/>
    <property type="evidence" value="ECO:0007669"/>
    <property type="project" value="UniProtKB-EC"/>
</dbReference>
<evidence type="ECO:0000256" key="2">
    <source>
        <dbReference type="ARBA" id="ARBA00023239"/>
    </source>
</evidence>
<evidence type="ECO:0000313" key="7">
    <source>
        <dbReference type="Proteomes" id="UP001320420"/>
    </source>
</evidence>
<feature type="compositionally biased region" description="Pro residues" evidence="5">
    <location>
        <begin position="72"/>
        <end position="81"/>
    </location>
</feature>
<feature type="compositionally biased region" description="Acidic residues" evidence="5">
    <location>
        <begin position="295"/>
        <end position="315"/>
    </location>
</feature>
<name>A0AAN9USZ9_9PEZI</name>
<evidence type="ECO:0000256" key="5">
    <source>
        <dbReference type="SAM" id="MobiDB-lite"/>
    </source>
</evidence>
<dbReference type="EMBL" id="JAKJXP020000037">
    <property type="protein sequence ID" value="KAK7752547.1"/>
    <property type="molecule type" value="Genomic_DNA"/>
</dbReference>
<protein>
    <recommendedName>
        <fullName evidence="1">gamma-glutamylcyclotransferase</fullName>
        <ecNumber evidence="1">4.3.2.9</ecNumber>
    </recommendedName>
</protein>
<comment type="caution">
    <text evidence="6">The sequence shown here is derived from an EMBL/GenBank/DDBJ whole genome shotgun (WGS) entry which is preliminary data.</text>
</comment>
<keyword evidence="2" id="KW-0456">Lyase</keyword>
<dbReference type="PANTHER" id="PTHR12935">
    <property type="entry name" value="GAMMA-GLUTAMYLCYCLOTRANSFERASE"/>
    <property type="match status" value="1"/>
</dbReference>
<feature type="active site" description="Proton acceptor" evidence="3">
    <location>
        <position position="245"/>
    </location>
</feature>
<accession>A0AAN9USZ9</accession>
<dbReference type="AlphaFoldDB" id="A0AAN9USZ9"/>